<proteinExistence type="predicted"/>
<feature type="compositionally biased region" description="Polar residues" evidence="7">
    <location>
        <begin position="26"/>
        <end position="35"/>
    </location>
</feature>
<dbReference type="GO" id="GO:0000978">
    <property type="term" value="F:RNA polymerase II cis-regulatory region sequence-specific DNA binding"/>
    <property type="evidence" value="ECO:0007669"/>
    <property type="project" value="TreeGrafter"/>
</dbReference>
<dbReference type="SUPFAM" id="SSF47459">
    <property type="entry name" value="HLH, helix-loop-helix DNA-binding domain"/>
    <property type="match status" value="1"/>
</dbReference>
<dbReference type="CDD" id="cd11393">
    <property type="entry name" value="bHLH_AtbHLH_like"/>
    <property type="match status" value="1"/>
</dbReference>
<dbReference type="GO" id="GO:0005634">
    <property type="term" value="C:nucleus"/>
    <property type="evidence" value="ECO:0007669"/>
    <property type="project" value="UniProtKB-SubCell"/>
</dbReference>
<dbReference type="InterPro" id="IPR045239">
    <property type="entry name" value="bHLH95_bHLH"/>
</dbReference>
<evidence type="ECO:0000256" key="5">
    <source>
        <dbReference type="ARBA" id="ARBA00023163"/>
    </source>
</evidence>
<feature type="compositionally biased region" description="Basic and acidic residues" evidence="7">
    <location>
        <begin position="289"/>
        <end position="300"/>
    </location>
</feature>
<evidence type="ECO:0000313" key="9">
    <source>
        <dbReference type="EMBL" id="CAA0816266.1"/>
    </source>
</evidence>
<accession>A0A9N7MX56</accession>
<organism evidence="9 10">
    <name type="scientific">Striga hermonthica</name>
    <name type="common">Purple witchweed</name>
    <name type="synonym">Buchnera hermonthica</name>
    <dbReference type="NCBI Taxonomy" id="68872"/>
    <lineage>
        <taxon>Eukaryota</taxon>
        <taxon>Viridiplantae</taxon>
        <taxon>Streptophyta</taxon>
        <taxon>Embryophyta</taxon>
        <taxon>Tracheophyta</taxon>
        <taxon>Spermatophyta</taxon>
        <taxon>Magnoliopsida</taxon>
        <taxon>eudicotyledons</taxon>
        <taxon>Gunneridae</taxon>
        <taxon>Pentapetalae</taxon>
        <taxon>asterids</taxon>
        <taxon>lamiids</taxon>
        <taxon>Lamiales</taxon>
        <taxon>Orobanchaceae</taxon>
        <taxon>Buchnereae</taxon>
        <taxon>Striga</taxon>
    </lineage>
</organism>
<dbReference type="PANTHER" id="PTHR16223:SF46">
    <property type="entry name" value="TRANSCRIPTION FACTOR BHLH123"/>
    <property type="match status" value="1"/>
</dbReference>
<dbReference type="GO" id="GO:0000981">
    <property type="term" value="F:DNA-binding transcription factor activity, RNA polymerase II-specific"/>
    <property type="evidence" value="ECO:0007669"/>
    <property type="project" value="TreeGrafter"/>
</dbReference>
<comment type="subcellular location">
    <subcellularLocation>
        <location evidence="1">Nucleus</location>
    </subcellularLocation>
</comment>
<dbReference type="Proteomes" id="UP001153555">
    <property type="component" value="Unassembled WGS sequence"/>
</dbReference>
<keyword evidence="10" id="KW-1185">Reference proteome</keyword>
<keyword evidence="6" id="KW-0539">Nucleus</keyword>
<evidence type="ECO:0000313" key="10">
    <source>
        <dbReference type="Proteomes" id="UP001153555"/>
    </source>
</evidence>
<evidence type="ECO:0000256" key="1">
    <source>
        <dbReference type="ARBA" id="ARBA00004123"/>
    </source>
</evidence>
<feature type="region of interest" description="Disordered" evidence="7">
    <location>
        <begin position="1"/>
        <end position="35"/>
    </location>
</feature>
<keyword evidence="5" id="KW-0804">Transcription</keyword>
<evidence type="ECO:0000256" key="6">
    <source>
        <dbReference type="ARBA" id="ARBA00023242"/>
    </source>
</evidence>
<feature type="region of interest" description="Disordered" evidence="7">
    <location>
        <begin position="272"/>
        <end position="300"/>
    </location>
</feature>
<dbReference type="InterPro" id="IPR011598">
    <property type="entry name" value="bHLH_dom"/>
</dbReference>
<evidence type="ECO:0000256" key="2">
    <source>
        <dbReference type="ARBA" id="ARBA00011738"/>
    </source>
</evidence>
<evidence type="ECO:0000256" key="4">
    <source>
        <dbReference type="ARBA" id="ARBA00023125"/>
    </source>
</evidence>
<sequence>MAEDFQMGNGNWWESSRNDFDGEITPATSTGANNTGRALANQMLGLGLSSETTDWNQALLPGEKNKSSFRSMLEEDTMSTSDFHRGDFSFGQTHFMSRVGPTDDVGAVTSSQNLSTGFMSLLMSEKFHQPSENQNHPMMNNYTYPITSTTGYGVADSSQLQLTNLNTPIWSAPAPEPPAVRPGGQSSFFPIDQFGSSLMRKDQNASNKRSRSETPSSLPAFKVRKEKMGDRITALQQLVSPFGKTDTASVLTETIEYIKFLHEQIGALSSPYTKSGAPIQHQQQGSSKNKLDPEGPREDLRSRGLCLVPVSSTFPVTNETTVDFWAPTFGGSFK</sequence>
<dbReference type="GO" id="GO:0046983">
    <property type="term" value="F:protein dimerization activity"/>
    <property type="evidence" value="ECO:0007669"/>
    <property type="project" value="InterPro"/>
</dbReference>
<dbReference type="SMART" id="SM00353">
    <property type="entry name" value="HLH"/>
    <property type="match status" value="1"/>
</dbReference>
<reference evidence="9" key="1">
    <citation type="submission" date="2019-12" db="EMBL/GenBank/DDBJ databases">
        <authorList>
            <person name="Scholes J."/>
        </authorList>
    </citation>
    <scope>NUCLEOTIDE SEQUENCE</scope>
</reference>
<comment type="caution">
    <text evidence="9">The sequence shown here is derived from an EMBL/GenBank/DDBJ whole genome shotgun (WGS) entry which is preliminary data.</text>
</comment>
<gene>
    <name evidence="9" type="ORF">SHERM_16134</name>
</gene>
<comment type="subunit">
    <text evidence="2">Homodimer.</text>
</comment>
<dbReference type="AlphaFoldDB" id="A0A9N7MX56"/>
<dbReference type="OrthoDB" id="673975at2759"/>
<protein>
    <submittedName>
        <fullName evidence="9">Transcription factor bHLH123</fullName>
    </submittedName>
</protein>
<dbReference type="PANTHER" id="PTHR16223">
    <property type="entry name" value="TRANSCRIPTION FACTOR BHLH83-RELATED"/>
    <property type="match status" value="1"/>
</dbReference>
<name>A0A9N7MX56_STRHE</name>
<keyword evidence="3" id="KW-0805">Transcription regulation</keyword>
<dbReference type="InterPro" id="IPR045843">
    <property type="entry name" value="IND-like"/>
</dbReference>
<dbReference type="FunFam" id="4.10.280.10:FF:000032">
    <property type="entry name" value="Transcription factor bHLH123 family"/>
    <property type="match status" value="1"/>
</dbReference>
<keyword evidence="4" id="KW-0238">DNA-binding</keyword>
<dbReference type="Gene3D" id="4.10.280.10">
    <property type="entry name" value="Helix-loop-helix DNA-binding domain"/>
    <property type="match status" value="1"/>
</dbReference>
<feature type="region of interest" description="Disordered" evidence="7">
    <location>
        <begin position="200"/>
        <end position="223"/>
    </location>
</feature>
<dbReference type="PROSITE" id="PS50888">
    <property type="entry name" value="BHLH"/>
    <property type="match status" value="1"/>
</dbReference>
<feature type="domain" description="BHLH" evidence="8">
    <location>
        <begin position="212"/>
        <end position="261"/>
    </location>
</feature>
<evidence type="ECO:0000256" key="7">
    <source>
        <dbReference type="SAM" id="MobiDB-lite"/>
    </source>
</evidence>
<evidence type="ECO:0000259" key="8">
    <source>
        <dbReference type="PROSITE" id="PS50888"/>
    </source>
</evidence>
<dbReference type="InterPro" id="IPR036638">
    <property type="entry name" value="HLH_DNA-bd_sf"/>
</dbReference>
<evidence type="ECO:0000256" key="3">
    <source>
        <dbReference type="ARBA" id="ARBA00023015"/>
    </source>
</evidence>
<dbReference type="EMBL" id="CACSLK010013932">
    <property type="protein sequence ID" value="CAA0816266.1"/>
    <property type="molecule type" value="Genomic_DNA"/>
</dbReference>